<protein>
    <recommendedName>
        <fullName evidence="2">Coiled-coil domain-containing protein 167</fullName>
    </recommendedName>
</protein>
<feature type="coiled-coil region" evidence="7">
    <location>
        <begin position="13"/>
        <end position="71"/>
    </location>
</feature>
<dbReference type="PANTHER" id="PTHR31759">
    <property type="entry name" value="COILED-COIL DOMAIN-CONTAINING PROTEIN 167"/>
    <property type="match status" value="1"/>
</dbReference>
<evidence type="ECO:0000256" key="8">
    <source>
        <dbReference type="SAM" id="Phobius"/>
    </source>
</evidence>
<keyword evidence="5 7" id="KW-0175">Coiled coil</keyword>
<dbReference type="KEGG" id="agb:108910419"/>
<evidence type="ECO:0000256" key="7">
    <source>
        <dbReference type="SAM" id="Coils"/>
    </source>
</evidence>
<dbReference type="GO" id="GO:0016020">
    <property type="term" value="C:membrane"/>
    <property type="evidence" value="ECO:0007669"/>
    <property type="project" value="UniProtKB-SubCell"/>
</dbReference>
<dbReference type="RefSeq" id="XP_018570522.1">
    <property type="nucleotide sequence ID" value="XM_018715006.1"/>
</dbReference>
<dbReference type="GeneID" id="108910419"/>
<organism evidence="9">
    <name type="scientific">Anoplophora glabripennis</name>
    <name type="common">Asian longhorn beetle</name>
    <name type="synonym">Anoplophora nobilis</name>
    <dbReference type="NCBI Taxonomy" id="217634"/>
    <lineage>
        <taxon>Eukaryota</taxon>
        <taxon>Metazoa</taxon>
        <taxon>Ecdysozoa</taxon>
        <taxon>Arthropoda</taxon>
        <taxon>Hexapoda</taxon>
        <taxon>Insecta</taxon>
        <taxon>Pterygota</taxon>
        <taxon>Neoptera</taxon>
        <taxon>Endopterygota</taxon>
        <taxon>Coleoptera</taxon>
        <taxon>Polyphaga</taxon>
        <taxon>Cucujiformia</taxon>
        <taxon>Chrysomeloidea</taxon>
        <taxon>Cerambycidae</taxon>
        <taxon>Lamiinae</taxon>
        <taxon>Lamiini</taxon>
        <taxon>Anoplophora</taxon>
    </lineage>
</organism>
<sequence>MKLTGECSIMTEISKTEEAIKNAYDRLNMLETKLNNESLPENKQKLIERELQEVRKLLKTHEDQLAHLRTHNRKTFIFVVALMFVIFTVYMLYILVGGSDF</sequence>
<evidence type="ECO:0000256" key="2">
    <source>
        <dbReference type="ARBA" id="ARBA00022350"/>
    </source>
</evidence>
<evidence type="ECO:0000256" key="6">
    <source>
        <dbReference type="ARBA" id="ARBA00023136"/>
    </source>
</evidence>
<accession>V5H403</accession>
<dbReference type="Pfam" id="PF15188">
    <property type="entry name" value="CCDC-167"/>
    <property type="match status" value="1"/>
</dbReference>
<dbReference type="InterPro" id="IPR028194">
    <property type="entry name" value="CC167"/>
</dbReference>
<evidence type="ECO:0000256" key="4">
    <source>
        <dbReference type="ARBA" id="ARBA00022989"/>
    </source>
</evidence>
<evidence type="ECO:0000256" key="5">
    <source>
        <dbReference type="ARBA" id="ARBA00023054"/>
    </source>
</evidence>
<keyword evidence="6 8" id="KW-0472">Membrane</keyword>
<proteinExistence type="predicted"/>
<dbReference type="OrthoDB" id="6774119at2759"/>
<feature type="transmembrane region" description="Helical" evidence="8">
    <location>
        <begin position="76"/>
        <end position="96"/>
    </location>
</feature>
<name>V5H403_ANOGL</name>
<dbReference type="EMBL" id="GALX01000933">
    <property type="protein sequence ID" value="JAB67533.1"/>
    <property type="molecule type" value="Transcribed_RNA"/>
</dbReference>
<keyword evidence="4 8" id="KW-1133">Transmembrane helix</keyword>
<evidence type="ECO:0000256" key="3">
    <source>
        <dbReference type="ARBA" id="ARBA00022692"/>
    </source>
</evidence>
<dbReference type="PANTHER" id="PTHR31759:SF1">
    <property type="entry name" value="COILED-COIL DOMAIN-CONTAINING PROTEIN 167"/>
    <property type="match status" value="1"/>
</dbReference>
<reference evidence="9" key="1">
    <citation type="submission" date="2013-07" db="EMBL/GenBank/DDBJ databases">
        <title>Midgut Transcriptome Profiling of Anoplphora glabripennis, a Lignocellulose Degrading, Wood-Boring Cerambycid.</title>
        <authorList>
            <person name="Scully E.D."/>
            <person name="Hoover K."/>
            <person name="Carlson J.E."/>
            <person name="Tien M."/>
            <person name="Geib S.M."/>
        </authorList>
    </citation>
    <scope>NUCLEOTIDE SEQUENCE</scope>
</reference>
<dbReference type="AlphaFoldDB" id="V5H403"/>
<keyword evidence="3 8" id="KW-0812">Transmembrane</keyword>
<comment type="subcellular location">
    <subcellularLocation>
        <location evidence="1">Membrane</location>
        <topology evidence="1">Single-pass membrane protein</topology>
    </subcellularLocation>
</comment>
<evidence type="ECO:0000313" key="9">
    <source>
        <dbReference type="EMBL" id="JAB67533.1"/>
    </source>
</evidence>
<evidence type="ECO:0000256" key="1">
    <source>
        <dbReference type="ARBA" id="ARBA00004167"/>
    </source>
</evidence>